<dbReference type="InterPro" id="IPR001128">
    <property type="entry name" value="Cyt_P450"/>
</dbReference>
<reference evidence="11 12" key="1">
    <citation type="journal article" date="2017" name="Mol. Ecol.">
        <title>Comparative and population genomic landscape of Phellinus noxius: A hypervariable fungus causing root rot in trees.</title>
        <authorList>
            <person name="Chung C.L."/>
            <person name="Lee T.J."/>
            <person name="Akiba M."/>
            <person name="Lee H.H."/>
            <person name="Kuo T.H."/>
            <person name="Liu D."/>
            <person name="Ke H.M."/>
            <person name="Yokoi T."/>
            <person name="Roa M.B."/>
            <person name="Lu M.J."/>
            <person name="Chang Y.Y."/>
            <person name="Ann P.J."/>
            <person name="Tsai J.N."/>
            <person name="Chen C.Y."/>
            <person name="Tzean S.S."/>
            <person name="Ota Y."/>
            <person name="Hattori T."/>
            <person name="Sahashi N."/>
            <person name="Liou R.F."/>
            <person name="Kikuchi T."/>
            <person name="Tsai I.J."/>
        </authorList>
    </citation>
    <scope>NUCLEOTIDE SEQUENCE [LARGE SCALE GENOMIC DNA]</scope>
    <source>
        <strain evidence="11 12">FFPRI411160</strain>
    </source>
</reference>
<dbReference type="PRINTS" id="PR00463">
    <property type="entry name" value="EP450I"/>
</dbReference>
<comment type="caution">
    <text evidence="11">The sequence shown here is derived from an EMBL/GenBank/DDBJ whole genome shotgun (WGS) entry which is preliminary data.</text>
</comment>
<evidence type="ECO:0000256" key="10">
    <source>
        <dbReference type="RuleBase" id="RU000461"/>
    </source>
</evidence>
<dbReference type="PRINTS" id="PR00385">
    <property type="entry name" value="P450"/>
</dbReference>
<dbReference type="AlphaFoldDB" id="A0A286UQF6"/>
<dbReference type="InterPro" id="IPR002401">
    <property type="entry name" value="Cyt_P450_E_grp-I"/>
</dbReference>
<accession>A0A286UQF6</accession>
<dbReference type="CDD" id="cd11069">
    <property type="entry name" value="CYP_FUM15-like"/>
    <property type="match status" value="1"/>
</dbReference>
<dbReference type="GO" id="GO:0005506">
    <property type="term" value="F:iron ion binding"/>
    <property type="evidence" value="ECO:0007669"/>
    <property type="project" value="InterPro"/>
</dbReference>
<evidence type="ECO:0000256" key="8">
    <source>
        <dbReference type="ARBA" id="ARBA00023033"/>
    </source>
</evidence>
<dbReference type="Gene3D" id="1.10.630.10">
    <property type="entry name" value="Cytochrome P450"/>
    <property type="match status" value="1"/>
</dbReference>
<evidence type="ECO:0000256" key="2">
    <source>
        <dbReference type="ARBA" id="ARBA00005179"/>
    </source>
</evidence>
<proteinExistence type="inferred from homology"/>
<evidence type="ECO:0000256" key="1">
    <source>
        <dbReference type="ARBA" id="ARBA00001971"/>
    </source>
</evidence>
<dbReference type="Pfam" id="PF00067">
    <property type="entry name" value="p450"/>
    <property type="match status" value="1"/>
</dbReference>
<sequence>MAISLIEISVSGLVAFITWRLLRVLFRTSSFKNIPGPPANSVLSGHYGQIYNNDAWEFHRKLWGEYGSVVKLKGVLGKEFLYTYDPLVLHHILVKDHESFDEYEAFYVTNEMIIGKSLLSVSGDAHKRQRKMLNPVFSMRHMRDVLPVLYPIAHQLRESIKAEIHEGKEFIDVMQWMTRAALEYIGQGGLGYSFSSFDKDRKGDTYGAAIKKLMPLMFRTAVIRDLLPLARKLGPPKFRRFLANISPFSLPKDFLNVTDTLEEASKMVLSKKREALEKGEDAINELAGKGKDIISVLLKANMNEDISEEELVGHMITFIFAATDTTTGALSRIIHLLSLHPEVQDRLREEVITARKEHGDLDYDSLQALPFLDAVCRETMRVYPPAVQITRQAIKDVVVPLLYPIKAANGKAEIKEISVPKGTEFYISILGANRCKETWGEDAEEWKPSRWLNPLPESVVKAHQPGVYSQMMSFGGGGRACIGFKFSEMEMKMVLSVLVESFIFEPGKEVAWDMKFIAVPREVGTTDDKPRLPLKVKVVP</sequence>
<dbReference type="STRING" id="2282107.A0A286UQF6"/>
<comment type="cofactor">
    <cofactor evidence="1 9">
        <name>heme</name>
        <dbReference type="ChEBI" id="CHEBI:30413"/>
    </cofactor>
</comment>
<dbReference type="PANTHER" id="PTHR24305">
    <property type="entry name" value="CYTOCHROME P450"/>
    <property type="match status" value="1"/>
</dbReference>
<protein>
    <submittedName>
        <fullName evidence="11">Cytochrome P450</fullName>
    </submittedName>
</protein>
<organism evidence="11 12">
    <name type="scientific">Pyrrhoderma noxium</name>
    <dbReference type="NCBI Taxonomy" id="2282107"/>
    <lineage>
        <taxon>Eukaryota</taxon>
        <taxon>Fungi</taxon>
        <taxon>Dikarya</taxon>
        <taxon>Basidiomycota</taxon>
        <taxon>Agaricomycotina</taxon>
        <taxon>Agaricomycetes</taxon>
        <taxon>Hymenochaetales</taxon>
        <taxon>Hymenochaetaceae</taxon>
        <taxon>Pyrrhoderma</taxon>
    </lineage>
</organism>
<dbReference type="EMBL" id="NBII01000002">
    <property type="protein sequence ID" value="PAV21769.1"/>
    <property type="molecule type" value="Genomic_DNA"/>
</dbReference>
<evidence type="ECO:0000256" key="6">
    <source>
        <dbReference type="ARBA" id="ARBA00023002"/>
    </source>
</evidence>
<dbReference type="PANTHER" id="PTHR24305:SF166">
    <property type="entry name" value="CYTOCHROME P450 12A4, MITOCHONDRIAL-RELATED"/>
    <property type="match status" value="1"/>
</dbReference>
<feature type="binding site" description="axial binding residue" evidence="9">
    <location>
        <position position="481"/>
    </location>
    <ligand>
        <name>heme</name>
        <dbReference type="ChEBI" id="CHEBI:30413"/>
    </ligand>
    <ligandPart>
        <name>Fe</name>
        <dbReference type="ChEBI" id="CHEBI:18248"/>
    </ligandPart>
</feature>
<evidence type="ECO:0000256" key="4">
    <source>
        <dbReference type="ARBA" id="ARBA00022617"/>
    </source>
</evidence>
<evidence type="ECO:0000256" key="9">
    <source>
        <dbReference type="PIRSR" id="PIRSR602401-1"/>
    </source>
</evidence>
<dbReference type="OrthoDB" id="1470350at2759"/>
<comment type="similarity">
    <text evidence="3 10">Belongs to the cytochrome P450 family.</text>
</comment>
<name>A0A286UQF6_9AGAM</name>
<evidence type="ECO:0000256" key="5">
    <source>
        <dbReference type="ARBA" id="ARBA00022723"/>
    </source>
</evidence>
<dbReference type="PROSITE" id="PS00086">
    <property type="entry name" value="CYTOCHROME_P450"/>
    <property type="match status" value="1"/>
</dbReference>
<gene>
    <name evidence="11" type="ORF">PNOK_0172600</name>
</gene>
<evidence type="ECO:0000313" key="12">
    <source>
        <dbReference type="Proteomes" id="UP000217199"/>
    </source>
</evidence>
<dbReference type="Proteomes" id="UP000217199">
    <property type="component" value="Unassembled WGS sequence"/>
</dbReference>
<keyword evidence="7 9" id="KW-0408">Iron</keyword>
<dbReference type="GO" id="GO:0004497">
    <property type="term" value="F:monooxygenase activity"/>
    <property type="evidence" value="ECO:0007669"/>
    <property type="project" value="UniProtKB-KW"/>
</dbReference>
<evidence type="ECO:0000256" key="7">
    <source>
        <dbReference type="ARBA" id="ARBA00023004"/>
    </source>
</evidence>
<keyword evidence="4 9" id="KW-0349">Heme</keyword>
<dbReference type="SUPFAM" id="SSF48264">
    <property type="entry name" value="Cytochrome P450"/>
    <property type="match status" value="1"/>
</dbReference>
<evidence type="ECO:0000256" key="3">
    <source>
        <dbReference type="ARBA" id="ARBA00010617"/>
    </source>
</evidence>
<evidence type="ECO:0000313" key="11">
    <source>
        <dbReference type="EMBL" id="PAV21769.1"/>
    </source>
</evidence>
<dbReference type="InterPro" id="IPR036396">
    <property type="entry name" value="Cyt_P450_sf"/>
</dbReference>
<keyword evidence="6 10" id="KW-0560">Oxidoreductase</keyword>
<dbReference type="GO" id="GO:0016705">
    <property type="term" value="F:oxidoreductase activity, acting on paired donors, with incorporation or reduction of molecular oxygen"/>
    <property type="evidence" value="ECO:0007669"/>
    <property type="project" value="InterPro"/>
</dbReference>
<keyword evidence="5 9" id="KW-0479">Metal-binding</keyword>
<dbReference type="GO" id="GO:0020037">
    <property type="term" value="F:heme binding"/>
    <property type="evidence" value="ECO:0007669"/>
    <property type="project" value="InterPro"/>
</dbReference>
<dbReference type="InParanoid" id="A0A286UQF6"/>
<dbReference type="InterPro" id="IPR050121">
    <property type="entry name" value="Cytochrome_P450_monoxygenase"/>
</dbReference>
<keyword evidence="8 10" id="KW-0503">Monooxygenase</keyword>
<keyword evidence="12" id="KW-1185">Reference proteome</keyword>
<dbReference type="InterPro" id="IPR017972">
    <property type="entry name" value="Cyt_P450_CS"/>
</dbReference>
<comment type="pathway">
    <text evidence="2">Secondary metabolite biosynthesis.</text>
</comment>